<evidence type="ECO:0000256" key="1">
    <source>
        <dbReference type="SAM" id="SignalP"/>
    </source>
</evidence>
<feature type="signal peptide" evidence="1">
    <location>
        <begin position="1"/>
        <end position="30"/>
    </location>
</feature>
<sequence>MNKLNMIAIAQNRLLSTLAILLVLNKVSNTNCPAETVLVSNDIVLTFCLFTRYCSTPSFVHARVSHIGSYICCKQEITPIN</sequence>
<proteinExistence type="predicted"/>
<dbReference type="AlphaFoldDB" id="A0A6B0U734"/>
<name>A0A6B0U734_IXORI</name>
<keyword evidence="1" id="KW-0732">Signal</keyword>
<dbReference type="EMBL" id="GIFC01002511">
    <property type="protein sequence ID" value="MXU84594.1"/>
    <property type="molecule type" value="Transcribed_RNA"/>
</dbReference>
<protein>
    <submittedName>
        <fullName evidence="2">Putative secreted protein</fullName>
    </submittedName>
</protein>
<feature type="chain" id="PRO_5025687799" evidence="1">
    <location>
        <begin position="31"/>
        <end position="81"/>
    </location>
</feature>
<evidence type="ECO:0000313" key="2">
    <source>
        <dbReference type="EMBL" id="MXU84594.1"/>
    </source>
</evidence>
<reference evidence="2" key="1">
    <citation type="submission" date="2019-12" db="EMBL/GenBank/DDBJ databases">
        <title>An insight into the sialome of adult female Ixodes ricinus ticks feeding for 6 days.</title>
        <authorList>
            <person name="Perner J."/>
            <person name="Ribeiro J.M.C."/>
        </authorList>
    </citation>
    <scope>NUCLEOTIDE SEQUENCE</scope>
    <source>
        <strain evidence="2">Semi-engorged</strain>
        <tissue evidence="2">Salivary glands</tissue>
    </source>
</reference>
<organism evidence="2">
    <name type="scientific">Ixodes ricinus</name>
    <name type="common">Common tick</name>
    <name type="synonym">Acarus ricinus</name>
    <dbReference type="NCBI Taxonomy" id="34613"/>
    <lineage>
        <taxon>Eukaryota</taxon>
        <taxon>Metazoa</taxon>
        <taxon>Ecdysozoa</taxon>
        <taxon>Arthropoda</taxon>
        <taxon>Chelicerata</taxon>
        <taxon>Arachnida</taxon>
        <taxon>Acari</taxon>
        <taxon>Parasitiformes</taxon>
        <taxon>Ixodida</taxon>
        <taxon>Ixodoidea</taxon>
        <taxon>Ixodidae</taxon>
        <taxon>Ixodinae</taxon>
        <taxon>Ixodes</taxon>
    </lineage>
</organism>
<accession>A0A6B0U734</accession>